<evidence type="ECO:0000256" key="1">
    <source>
        <dbReference type="SAM" id="Phobius"/>
    </source>
</evidence>
<feature type="transmembrane region" description="Helical" evidence="1">
    <location>
        <begin position="39"/>
        <end position="59"/>
    </location>
</feature>
<name>A0AAD6J5C6_DREDA</name>
<dbReference type="Proteomes" id="UP001221413">
    <property type="component" value="Unassembled WGS sequence"/>
</dbReference>
<dbReference type="AlphaFoldDB" id="A0AAD6J5C6"/>
<keyword evidence="1" id="KW-0472">Membrane</keyword>
<sequence length="112" mass="12184">MANGYALPSPPLSLADADGTAVILHRIVSYADGFTRNSYSIFVGLAVCIVIAVVGYIFAPKGENLTYVPHTHKHTLYLYPLSSERLHDGLERSTLWIWTAGCRGGSGGRGFW</sequence>
<reference evidence="2" key="1">
    <citation type="submission" date="2023-01" db="EMBL/GenBank/DDBJ databases">
        <title>The chitinases involved in constricting ring structure development in the nematode-trapping fungus Drechslerella dactyloides.</title>
        <authorList>
            <person name="Wang R."/>
            <person name="Zhang L."/>
            <person name="Tang P."/>
            <person name="Li S."/>
            <person name="Liang L."/>
        </authorList>
    </citation>
    <scope>NUCLEOTIDE SEQUENCE</scope>
    <source>
        <strain evidence="2">YMF1.00031</strain>
    </source>
</reference>
<comment type="caution">
    <text evidence="2">The sequence shown here is derived from an EMBL/GenBank/DDBJ whole genome shotgun (WGS) entry which is preliminary data.</text>
</comment>
<keyword evidence="1" id="KW-1133">Transmembrane helix</keyword>
<organism evidence="2 3">
    <name type="scientific">Drechslerella dactyloides</name>
    <name type="common">Nematode-trapping fungus</name>
    <name type="synonym">Arthrobotrys dactyloides</name>
    <dbReference type="NCBI Taxonomy" id="74499"/>
    <lineage>
        <taxon>Eukaryota</taxon>
        <taxon>Fungi</taxon>
        <taxon>Dikarya</taxon>
        <taxon>Ascomycota</taxon>
        <taxon>Pezizomycotina</taxon>
        <taxon>Orbiliomycetes</taxon>
        <taxon>Orbiliales</taxon>
        <taxon>Orbiliaceae</taxon>
        <taxon>Drechslerella</taxon>
    </lineage>
</organism>
<proteinExistence type="predicted"/>
<keyword evidence="3" id="KW-1185">Reference proteome</keyword>
<keyword evidence="1" id="KW-0812">Transmembrane</keyword>
<dbReference type="EMBL" id="JAQGDS010000003">
    <property type="protein sequence ID" value="KAJ6262411.1"/>
    <property type="molecule type" value="Genomic_DNA"/>
</dbReference>
<protein>
    <submittedName>
        <fullName evidence="2">Uncharacterized protein</fullName>
    </submittedName>
</protein>
<accession>A0AAD6J5C6</accession>
<gene>
    <name evidence="2" type="ORF">Dda_3219</name>
</gene>
<evidence type="ECO:0000313" key="3">
    <source>
        <dbReference type="Proteomes" id="UP001221413"/>
    </source>
</evidence>
<evidence type="ECO:0000313" key="2">
    <source>
        <dbReference type="EMBL" id="KAJ6262411.1"/>
    </source>
</evidence>